<dbReference type="RefSeq" id="WP_229957493.1">
    <property type="nucleotide sequence ID" value="NZ_JAJJWI010000001.1"/>
</dbReference>
<gene>
    <name evidence="2" type="ORF">ACFSKU_19195</name>
</gene>
<dbReference type="PANTHER" id="PTHR39639">
    <property type="entry name" value="CHROMOSOME 16, WHOLE GENOME SHOTGUN SEQUENCE"/>
    <property type="match status" value="1"/>
</dbReference>
<name>A0ABW4X233_9BACT</name>
<proteinExistence type="predicted"/>
<accession>A0ABW4X233</accession>
<keyword evidence="3" id="KW-1185">Reference proteome</keyword>
<organism evidence="2 3">
    <name type="scientific">Pontibacter silvestris</name>
    <dbReference type="NCBI Taxonomy" id="2305183"/>
    <lineage>
        <taxon>Bacteria</taxon>
        <taxon>Pseudomonadati</taxon>
        <taxon>Bacteroidota</taxon>
        <taxon>Cytophagia</taxon>
        <taxon>Cytophagales</taxon>
        <taxon>Hymenobacteraceae</taxon>
        <taxon>Pontibacter</taxon>
    </lineage>
</organism>
<evidence type="ECO:0000259" key="1">
    <source>
        <dbReference type="Pfam" id="PF03235"/>
    </source>
</evidence>
<reference evidence="3" key="1">
    <citation type="journal article" date="2019" name="Int. J. Syst. Evol. Microbiol.">
        <title>The Global Catalogue of Microorganisms (GCM) 10K type strain sequencing project: providing services to taxonomists for standard genome sequencing and annotation.</title>
        <authorList>
            <consortium name="The Broad Institute Genomics Platform"/>
            <consortium name="The Broad Institute Genome Sequencing Center for Infectious Disease"/>
            <person name="Wu L."/>
            <person name="Ma J."/>
        </authorList>
    </citation>
    <scope>NUCLEOTIDE SEQUENCE [LARGE SCALE GENOMIC DNA]</scope>
    <source>
        <strain evidence="3">JCM 16545</strain>
    </source>
</reference>
<dbReference type="PANTHER" id="PTHR39639:SF1">
    <property type="entry name" value="DUF262 DOMAIN-CONTAINING PROTEIN"/>
    <property type="match status" value="1"/>
</dbReference>
<sequence>MKYFTTEWTIEELIEKHQQKKLVLSPPYQRNFIWSKKDQDDLIRSILLGYPLPNLFMYEISTDKLEVVDGQQRIRTILGYFGSNYFSKQLNAEEQEQEKAFYKYKLTVTIISDISEHESIEDFYAKVNKTGLKMNKPELNKAEFYETKYLSLNEELASNSTFKGLNLFTETASNRMNDVDLVSELTAYLLKNELYDKKDAVDHYYEKDITEEQYNTTKEKFAETIKIIASFNDICKLNKTRFRQRNDFFTLFNFIHENRTLSLEAFTYLYSVLLELAPKVSPSASTCPPLREYARNCVTQSNSKDARKNRLRIVSEILLGDNGDISKTQKDIIDFFELTKNSVVNKYDLCVFDIDKLKVINEQ</sequence>
<feature type="domain" description="GmrSD restriction endonucleases N-terminal" evidence="1">
    <location>
        <begin position="10"/>
        <end position="144"/>
    </location>
</feature>
<dbReference type="InterPro" id="IPR004919">
    <property type="entry name" value="GmrSD_N"/>
</dbReference>
<evidence type="ECO:0000313" key="3">
    <source>
        <dbReference type="Proteomes" id="UP001597369"/>
    </source>
</evidence>
<dbReference type="Proteomes" id="UP001597369">
    <property type="component" value="Unassembled WGS sequence"/>
</dbReference>
<protein>
    <submittedName>
        <fullName evidence="2">DUF262 domain-containing protein</fullName>
    </submittedName>
</protein>
<comment type="caution">
    <text evidence="2">The sequence shown here is derived from an EMBL/GenBank/DDBJ whole genome shotgun (WGS) entry which is preliminary data.</text>
</comment>
<dbReference type="EMBL" id="JBHUHV010000058">
    <property type="protein sequence ID" value="MFD2069023.1"/>
    <property type="molecule type" value="Genomic_DNA"/>
</dbReference>
<dbReference type="Pfam" id="PF03235">
    <property type="entry name" value="GmrSD_N"/>
    <property type="match status" value="1"/>
</dbReference>
<evidence type="ECO:0000313" key="2">
    <source>
        <dbReference type="EMBL" id="MFD2069023.1"/>
    </source>
</evidence>